<dbReference type="InterPro" id="IPR020449">
    <property type="entry name" value="Tscrpt_reg_AraC-type_HTH"/>
</dbReference>
<keyword evidence="1" id="KW-0805">Transcription regulation</keyword>
<evidence type="ECO:0000313" key="5">
    <source>
        <dbReference type="EMBL" id="MBC5723722.1"/>
    </source>
</evidence>
<accession>A0A8J6JC32</accession>
<dbReference type="InterPro" id="IPR018060">
    <property type="entry name" value="HTH_AraC"/>
</dbReference>
<protein>
    <submittedName>
        <fullName evidence="5">Helix-turn-helix transcriptional regulator</fullName>
    </submittedName>
</protein>
<dbReference type="Gene3D" id="1.10.10.60">
    <property type="entry name" value="Homeodomain-like"/>
    <property type="match status" value="2"/>
</dbReference>
<evidence type="ECO:0000256" key="3">
    <source>
        <dbReference type="ARBA" id="ARBA00023163"/>
    </source>
</evidence>
<keyword evidence="3" id="KW-0804">Transcription</keyword>
<dbReference type="EMBL" id="JACOPO010000013">
    <property type="protein sequence ID" value="MBC5723722.1"/>
    <property type="molecule type" value="Genomic_DNA"/>
</dbReference>
<sequence length="294" mass="32742">MLAEFLSEQGEWTQVMPGARACLFSLSERTFPLPLRLEPLHFEVLFCLAGGITLTRRDGTVLRLGTRQVLLLTDISDLTDAKVETGLKGVLVAVDARGARESLKTICNLLGGLALNTDQVRRWMVSRGGCAVEGPSHWSQAAFADLDRLPQSERARWCVWKSVELLYLLSAPGELAAEMAPMLDPEMTRTLAETRRYMEAHLDEPLAISTLSRRACLSATTFKEGFRRLYGLPVHTWLQQRRMERAAELLRDSSLSVLGVAQSVGYSSASQFSAAFRRQYGMSPTVYRKMSEPA</sequence>
<dbReference type="InterPro" id="IPR053142">
    <property type="entry name" value="PchR_regulatory_protein"/>
</dbReference>
<gene>
    <name evidence="5" type="ORF">H8S11_12995</name>
</gene>
<dbReference type="PRINTS" id="PR00032">
    <property type="entry name" value="HTHARAC"/>
</dbReference>
<name>A0A8J6JC32_9FIRM</name>
<dbReference type="PROSITE" id="PS01124">
    <property type="entry name" value="HTH_ARAC_FAMILY_2"/>
    <property type="match status" value="1"/>
</dbReference>
<reference evidence="5" key="1">
    <citation type="submission" date="2020-08" db="EMBL/GenBank/DDBJ databases">
        <title>Genome public.</title>
        <authorList>
            <person name="Liu C."/>
            <person name="Sun Q."/>
        </authorList>
    </citation>
    <scope>NUCLEOTIDE SEQUENCE</scope>
    <source>
        <strain evidence="5">NSJ-23</strain>
    </source>
</reference>
<comment type="caution">
    <text evidence="5">The sequence shown here is derived from an EMBL/GenBank/DDBJ whole genome shotgun (WGS) entry which is preliminary data.</text>
</comment>
<dbReference type="GO" id="GO:0043565">
    <property type="term" value="F:sequence-specific DNA binding"/>
    <property type="evidence" value="ECO:0007669"/>
    <property type="project" value="InterPro"/>
</dbReference>
<dbReference type="Pfam" id="PF12833">
    <property type="entry name" value="HTH_18"/>
    <property type="match status" value="1"/>
</dbReference>
<dbReference type="SMART" id="SM00342">
    <property type="entry name" value="HTH_ARAC"/>
    <property type="match status" value="1"/>
</dbReference>
<dbReference type="Proteomes" id="UP000628736">
    <property type="component" value="Unassembled WGS sequence"/>
</dbReference>
<dbReference type="RefSeq" id="WP_186853419.1">
    <property type="nucleotide sequence ID" value="NZ_JACOPO010000013.1"/>
</dbReference>
<dbReference type="GO" id="GO:0003700">
    <property type="term" value="F:DNA-binding transcription factor activity"/>
    <property type="evidence" value="ECO:0007669"/>
    <property type="project" value="InterPro"/>
</dbReference>
<dbReference type="InterPro" id="IPR009057">
    <property type="entry name" value="Homeodomain-like_sf"/>
</dbReference>
<feature type="domain" description="HTH araC/xylS-type" evidence="4">
    <location>
        <begin position="192"/>
        <end position="290"/>
    </location>
</feature>
<keyword evidence="6" id="KW-1185">Reference proteome</keyword>
<dbReference type="InterPro" id="IPR018062">
    <property type="entry name" value="HTH_AraC-typ_CS"/>
</dbReference>
<keyword evidence="2" id="KW-0238">DNA-binding</keyword>
<dbReference type="PANTHER" id="PTHR47893:SF1">
    <property type="entry name" value="REGULATORY PROTEIN PCHR"/>
    <property type="match status" value="1"/>
</dbReference>
<dbReference type="PANTHER" id="PTHR47893">
    <property type="entry name" value="REGULATORY PROTEIN PCHR"/>
    <property type="match status" value="1"/>
</dbReference>
<evidence type="ECO:0000259" key="4">
    <source>
        <dbReference type="PROSITE" id="PS01124"/>
    </source>
</evidence>
<organism evidence="5 6">
    <name type="scientific">Flintibacter hominis</name>
    <dbReference type="NCBI Taxonomy" id="2763048"/>
    <lineage>
        <taxon>Bacteria</taxon>
        <taxon>Bacillati</taxon>
        <taxon>Bacillota</taxon>
        <taxon>Clostridia</taxon>
        <taxon>Eubacteriales</taxon>
        <taxon>Flintibacter</taxon>
    </lineage>
</organism>
<dbReference type="AlphaFoldDB" id="A0A8J6JC32"/>
<evidence type="ECO:0000256" key="2">
    <source>
        <dbReference type="ARBA" id="ARBA00023125"/>
    </source>
</evidence>
<evidence type="ECO:0000313" key="6">
    <source>
        <dbReference type="Proteomes" id="UP000628736"/>
    </source>
</evidence>
<dbReference type="SUPFAM" id="SSF46689">
    <property type="entry name" value="Homeodomain-like"/>
    <property type="match status" value="2"/>
</dbReference>
<dbReference type="PROSITE" id="PS00041">
    <property type="entry name" value="HTH_ARAC_FAMILY_1"/>
    <property type="match status" value="1"/>
</dbReference>
<proteinExistence type="predicted"/>
<evidence type="ECO:0000256" key="1">
    <source>
        <dbReference type="ARBA" id="ARBA00023015"/>
    </source>
</evidence>